<comment type="caution">
    <text evidence="1">The sequence shown here is derived from an EMBL/GenBank/DDBJ whole genome shotgun (WGS) entry which is preliminary data.</text>
</comment>
<reference evidence="1 2" key="1">
    <citation type="journal article" date="2016" name="Genome Announc.">
        <title>Draft Genome Sequence of Paenibacillus amylolyticus Heshi-A3, Isolated from Fermented Rice Bran in a Japanese Fermented Seafood Dish.</title>
        <authorList>
            <person name="Akuzawa S."/>
            <person name="Nagaoka J."/>
            <person name="Kanekatsu M."/>
            <person name="Kubota E."/>
            <person name="Ohtake R."/>
            <person name="Suzuki T."/>
            <person name="Kanesaki Y."/>
        </authorList>
    </citation>
    <scope>NUCLEOTIDE SEQUENCE [LARGE SCALE GENOMIC DNA]</scope>
    <source>
        <strain evidence="1 2">Heshi-A3</strain>
    </source>
</reference>
<sequence>MNIYLIRNIIQNKDVGTRITHLCVIYMGGSVHATYGQRGFTSISVVRGQTGCGWRRDFTDDEIR</sequence>
<protein>
    <submittedName>
        <fullName evidence="1">ErfK/YbiS/YcfS/YnhG family protein</fullName>
    </submittedName>
</protein>
<dbReference type="EMBL" id="BCNV01000001">
    <property type="protein sequence ID" value="GAS82237.1"/>
    <property type="molecule type" value="Genomic_DNA"/>
</dbReference>
<dbReference type="AlphaFoldDB" id="A0A100VLU1"/>
<evidence type="ECO:0000313" key="1">
    <source>
        <dbReference type="EMBL" id="GAS82237.1"/>
    </source>
</evidence>
<reference evidence="2" key="2">
    <citation type="submission" date="2016-01" db="EMBL/GenBank/DDBJ databases">
        <title>Draft Genome Sequence of Paenibacillus amylolyticus Heshi-A3 that Was Isolated from Fermented Rice Bran with Aging Salted Mackerel, Which Was Named Heshiko as Traditional Fermented Seafood in Japan.</title>
        <authorList>
            <person name="Akuzawa S."/>
            <person name="Nakagawa J."/>
            <person name="Kanekatsu T."/>
            <person name="Kubota E."/>
            <person name="Ohtake R."/>
            <person name="Suzuki T."/>
            <person name="Kanesaki Y."/>
        </authorList>
    </citation>
    <scope>NUCLEOTIDE SEQUENCE [LARGE SCALE GENOMIC DNA]</scope>
    <source>
        <strain evidence="2">Heshi-A3</strain>
    </source>
</reference>
<gene>
    <name evidence="1" type="ORF">PAHA3_2311</name>
</gene>
<dbReference type="Proteomes" id="UP000069697">
    <property type="component" value="Unassembled WGS sequence"/>
</dbReference>
<accession>A0A100VLU1</accession>
<name>A0A100VLU1_PAEAM</name>
<proteinExistence type="predicted"/>
<evidence type="ECO:0000313" key="2">
    <source>
        <dbReference type="Proteomes" id="UP000069697"/>
    </source>
</evidence>
<organism evidence="1 2">
    <name type="scientific">Paenibacillus amylolyticus</name>
    <dbReference type="NCBI Taxonomy" id="1451"/>
    <lineage>
        <taxon>Bacteria</taxon>
        <taxon>Bacillati</taxon>
        <taxon>Bacillota</taxon>
        <taxon>Bacilli</taxon>
        <taxon>Bacillales</taxon>
        <taxon>Paenibacillaceae</taxon>
        <taxon>Paenibacillus</taxon>
    </lineage>
</organism>